<organism evidence="2 3">
    <name type="scientific">Nannochloropsis salina CCMP1776</name>
    <dbReference type="NCBI Taxonomy" id="1027361"/>
    <lineage>
        <taxon>Eukaryota</taxon>
        <taxon>Sar</taxon>
        <taxon>Stramenopiles</taxon>
        <taxon>Ochrophyta</taxon>
        <taxon>Eustigmatophyceae</taxon>
        <taxon>Eustigmatales</taxon>
        <taxon>Monodopsidaceae</taxon>
        <taxon>Microchloropsis</taxon>
        <taxon>Microchloropsis salina</taxon>
    </lineage>
</organism>
<feature type="region of interest" description="Disordered" evidence="1">
    <location>
        <begin position="824"/>
        <end position="849"/>
    </location>
</feature>
<comment type="caution">
    <text evidence="2">The sequence shown here is derived from an EMBL/GenBank/DDBJ whole genome shotgun (WGS) entry which is preliminary data.</text>
</comment>
<feature type="compositionally biased region" description="Low complexity" evidence="1">
    <location>
        <begin position="1382"/>
        <end position="1394"/>
    </location>
</feature>
<name>A0A4D9DCY3_9STRA</name>
<dbReference type="GO" id="GO:0034474">
    <property type="term" value="P:U2 snRNA 3'-end processing"/>
    <property type="evidence" value="ECO:0007669"/>
    <property type="project" value="InterPro"/>
</dbReference>
<keyword evidence="3" id="KW-1185">Reference proteome</keyword>
<proteinExistence type="predicted"/>
<dbReference type="PANTHER" id="PTHR21224:SF1">
    <property type="entry name" value="INTEGRATOR COMPLEX SUBUNIT 1"/>
    <property type="match status" value="1"/>
</dbReference>
<dbReference type="OrthoDB" id="207435at2759"/>
<reference evidence="2 3" key="1">
    <citation type="submission" date="2019-01" db="EMBL/GenBank/DDBJ databases">
        <title>Nuclear Genome Assembly of the Microalgal Biofuel strain Nannochloropsis salina CCMP1776.</title>
        <authorList>
            <person name="Hovde B."/>
        </authorList>
    </citation>
    <scope>NUCLEOTIDE SEQUENCE [LARGE SCALE GENOMIC DNA]</scope>
    <source>
        <strain evidence="2 3">CCMP1776</strain>
    </source>
</reference>
<evidence type="ECO:0000256" key="1">
    <source>
        <dbReference type="SAM" id="MobiDB-lite"/>
    </source>
</evidence>
<evidence type="ECO:0000313" key="2">
    <source>
        <dbReference type="EMBL" id="TFJ88277.1"/>
    </source>
</evidence>
<feature type="region of interest" description="Disordered" evidence="1">
    <location>
        <begin position="2193"/>
        <end position="2225"/>
    </location>
</feature>
<dbReference type="GO" id="GO:0032039">
    <property type="term" value="C:integrator complex"/>
    <property type="evidence" value="ECO:0007669"/>
    <property type="project" value="InterPro"/>
</dbReference>
<feature type="compositionally biased region" description="Basic residues" evidence="1">
    <location>
        <begin position="2096"/>
        <end position="2105"/>
    </location>
</feature>
<protein>
    <submittedName>
        <fullName evidence="2">Uncharacterized protein</fullName>
    </submittedName>
</protein>
<feature type="region of interest" description="Disordered" evidence="1">
    <location>
        <begin position="1357"/>
        <end position="1395"/>
    </location>
</feature>
<dbReference type="Proteomes" id="UP000355283">
    <property type="component" value="Unassembled WGS sequence"/>
</dbReference>
<dbReference type="InterPro" id="IPR038902">
    <property type="entry name" value="INTS1"/>
</dbReference>
<gene>
    <name evidence="2" type="ORF">NSK_000626</name>
</gene>
<evidence type="ECO:0000313" key="3">
    <source>
        <dbReference type="Proteomes" id="UP000355283"/>
    </source>
</evidence>
<sequence length="2225" mass="241229">MTRTRGDEEVLEEAVVGVLAAPARGPEAPGPGGGHEILNPACREGRALSLDGPPEEVLPRVYPRYSAGSEKAHFLLLRAVQERLESQAYGSLWPLIATLVELAPLAACRRLASEHLQLWLESPATSKNARTLLRAMAKAADPLRAEDTGLVSRLLHLQLPAQQALLYEESMAVVVRKAPEYLQLTVACFMSDAVTGARPDADKILAHILRQALGAVGQTATSGASLSPSTPLPVTASPAGWSHGRGAGGGMPGTVASAPWLTRDEVGRHLARGAREIMRERPGSRVQDALLSVVKTLTLDYVDMLPLVEELLLLSPDTLSTLRHGCGEFLRTVTETVTALLRYRAQVCLDRGKFWNEQHAKAKRAILNSGSATEEELLTQKHYEHWRLRLWTVRDVAAIHSYVARFALHVSQGVLPHLNTSSASLPGPPSAPSDILPPNGDGLALFRQVLLLSPSALAEPERNDKSPEAFLARYVGVQGSTCRALVALTRLAAGRPRGGRAAVLEQVEDLVRRAGRLVARREEDPRVAKADWEDAIKPGVELEFGKEEADGAGIVSDLFGLARYDPGDELLARRGLTPEQVPPLAHSEIFWRVALLLLLVSGSNPSSVGQWLWRHCPTTRCLMQMVVCNQYHFPPPGAVLTAEGGDKGSRRSGIKKRTSVGSLSGAFGGGSGDVRAAEEQIMAADTELAEEEAVLSKVLRGERRTGKKRKRPGEGDVPDNKPLLSLIFLDLSMPPRTPPADVIERLKALNAEFGIGARLRRATEPDFVAAAIAGDGSRGVSRRMLVTTMEWLAPAVAAEPQVTLRRLPLECICHMYMIAHMKTSQKGHAQPRQHPLGKSGNERGEGTPASAVRGALHTLLDPMRRIILDRLFEECEATVAGTGERSSAVLSSEVEERASRALSVFTDELRAVETLRRAAARRALDELLVHSPERSKRVTEAGMVDVQGNAWAGTDLAARMGDPAFVARASQVHCAWMFHLQDLPCFRSKPAITLRALYEALQVEASHHVISYYLLGLLFHCHGPAAASGDRFRIRRSKTKGRGYKLSGSFRSPSFFSFVASTVLISRKLVVQAAMEHTPFLCRVLVEEVTATLAESACAQGDSLGTPGEKCTTHDEETTTQSKHAKRVWQSCDLVRLCLSCDDLSSGPRNVLLPDTLLAACFSLMSMHKGSSIPPVLEQLLGLLFPSAVSAPDGRLLGASGASKVSDAAADVDGMERDEGERAALGPEEWIGLVKCGSHVISAAAARCMPHAFLPTLIFCSGLSRDSFYAALSRIEELSKGAKKAETVYRELLCSSSEATRQGSRSLNMQPSLLKKLARRTTAYIQLHAPRNESERATCAGNFCSWLSHEVPSAVSAPTLARNEPSDVPKKDDSPTRRRGGPSTFPSTRSRTTTNHMLLESVRGLTLDMEQEEALPEASVSKERGDSGILTYSSPRIETPCKFPVVPADAERSIVDFMLLFKMRKEEKDPHDGEGRSSLNKSINRALSAATEASRAECLHVLSHVACSLGSEFVTGPMGRWRWHSKYAHDGEEQLVEVSYIVQFLHRCISSTALSVVTGQEGEDSSIDKGGARLIAKLLCQVCLMHWLAVDEEGLGARCQGLIWDLLLSCQSTLYTGSCSKVRLALLAQVLETFSVDELEPLVQRIFKDSGKANLAGASGDGSVESPPFDVHVALSLLNRWFCRPGQSPMVAELGLSPGTRQGLAAAAAARTIPSTTSPLVSLSAQGLSGKSGHPLLVRDGATLSLAPGDLDTVLKLVCQGLALLNGLQGNMGAERHHSSRDGPTQHLLLFHESIAALCIHLSDRHSTFRRVLMQQLLSLFKDSTTPSSFEAYIIYRLYMAFPADAVIRGRGEYRDTNLMVRALCEGAALQRRPCRSAMDQSLPDDVADLCRLGLNAQRDSDVVYRLHELAHSHPYLILQTMPALTEILTADASPDTDRPVVRAPFYFPRPPPVKDGSGHFEPPLPPTSSACGGNEIFLATFASKNEAAPASALQCPSAPLSSIAVELCLPRRVRATFWGLSFRPQLWRAVLDLVMEVPASCMAAYVSASSSGGLGRLEEIMALSSTYVRLLAAQERASQCPPEGASSPPQPPAKVKGKHKKHQLRNQPSGEQEPPLSVPLAFSALHQRPLETGVLNAVESDGCLFYMAERLLLLLRELEKHHPSPVVGFLQTPDPTLGREEKPFDVVRRRLEKIPHVPPGEQSHEQSRSSAPGPAVSVPQPRRV</sequence>
<feature type="region of interest" description="Disordered" evidence="1">
    <location>
        <begin position="2079"/>
        <end position="2117"/>
    </location>
</feature>
<feature type="compositionally biased region" description="Basic and acidic residues" evidence="1">
    <location>
        <begin position="1364"/>
        <end position="1376"/>
    </location>
</feature>
<dbReference type="PANTHER" id="PTHR21224">
    <property type="entry name" value="INTEGRATOR COMPLEX SUBUNIT 1"/>
    <property type="match status" value="1"/>
</dbReference>
<dbReference type="EMBL" id="SDOX01000002">
    <property type="protein sequence ID" value="TFJ88277.1"/>
    <property type="molecule type" value="Genomic_DNA"/>
</dbReference>
<accession>A0A4D9DCY3</accession>